<organism evidence="6 7">
    <name type="scientific">Salvia divinorum</name>
    <name type="common">Maria pastora</name>
    <name type="synonym">Diviner's sage</name>
    <dbReference type="NCBI Taxonomy" id="28513"/>
    <lineage>
        <taxon>Eukaryota</taxon>
        <taxon>Viridiplantae</taxon>
        <taxon>Streptophyta</taxon>
        <taxon>Embryophyta</taxon>
        <taxon>Tracheophyta</taxon>
        <taxon>Spermatophyta</taxon>
        <taxon>Magnoliopsida</taxon>
        <taxon>eudicotyledons</taxon>
        <taxon>Gunneridae</taxon>
        <taxon>Pentapetalae</taxon>
        <taxon>asterids</taxon>
        <taxon>lamiids</taxon>
        <taxon>Lamiales</taxon>
        <taxon>Lamiaceae</taxon>
        <taxon>Nepetoideae</taxon>
        <taxon>Mentheae</taxon>
        <taxon>Salviinae</taxon>
        <taxon>Salvia</taxon>
        <taxon>Salvia subgen. Calosphace</taxon>
    </lineage>
</organism>
<accession>A0ABD1FXE1</accession>
<dbReference type="CDD" id="cd09272">
    <property type="entry name" value="RNase_HI_RT_Ty1"/>
    <property type="match status" value="1"/>
</dbReference>
<comment type="caution">
    <text evidence="6">The sequence shown here is derived from an EMBL/GenBank/DDBJ whole genome shotgun (WGS) entry which is preliminary data.</text>
</comment>
<name>A0ABD1FXE1_SALDI</name>
<dbReference type="InterPro" id="IPR032867">
    <property type="entry name" value="DYW_dom"/>
</dbReference>
<feature type="region of interest" description="Disordered" evidence="2">
    <location>
        <begin position="89"/>
        <end position="161"/>
    </location>
</feature>
<proteinExistence type="inferred from homology"/>
<dbReference type="EMBL" id="JBEAFC010000011">
    <property type="protein sequence ID" value="KAL1536502.1"/>
    <property type="molecule type" value="Genomic_DNA"/>
</dbReference>
<comment type="similarity">
    <text evidence="1">Belongs to the PPR family. PCMP-H subfamily.</text>
</comment>
<dbReference type="Pfam" id="PF14432">
    <property type="entry name" value="DYW_deaminase"/>
    <property type="match status" value="1"/>
</dbReference>
<dbReference type="InterPro" id="IPR057670">
    <property type="entry name" value="SH3_retrovirus"/>
</dbReference>
<dbReference type="InterPro" id="IPR046848">
    <property type="entry name" value="E_motif"/>
</dbReference>
<dbReference type="InterPro" id="IPR013103">
    <property type="entry name" value="RVT_2"/>
</dbReference>
<protein>
    <submittedName>
        <fullName evidence="6">Uncharacterized protein</fullName>
    </submittedName>
</protein>
<evidence type="ECO:0000313" key="6">
    <source>
        <dbReference type="EMBL" id="KAL1536502.1"/>
    </source>
</evidence>
<evidence type="ECO:0000313" key="7">
    <source>
        <dbReference type="Proteomes" id="UP001567538"/>
    </source>
</evidence>
<keyword evidence="7" id="KW-1185">Reference proteome</keyword>
<dbReference type="PANTHER" id="PTHR11439:SF491">
    <property type="entry name" value="INTEGRASE CATALYTIC DOMAIN-CONTAINING PROTEIN"/>
    <property type="match status" value="1"/>
</dbReference>
<gene>
    <name evidence="6" type="ORF">AAHA92_29144</name>
</gene>
<feature type="compositionally biased region" description="Acidic residues" evidence="2">
    <location>
        <begin position="131"/>
        <end position="148"/>
    </location>
</feature>
<feature type="domain" description="Reverse transcriptase Ty1/copia-type" evidence="3">
    <location>
        <begin position="234"/>
        <end position="480"/>
    </location>
</feature>
<dbReference type="SUPFAM" id="SSF56672">
    <property type="entry name" value="DNA/RNA polymerases"/>
    <property type="match status" value="1"/>
</dbReference>
<feature type="domain" description="Retroviral polymerase SH3-like" evidence="5">
    <location>
        <begin position="31"/>
        <end position="92"/>
    </location>
</feature>
<dbReference type="Pfam" id="PF20431">
    <property type="entry name" value="E_motif"/>
    <property type="match status" value="1"/>
</dbReference>
<evidence type="ECO:0000259" key="5">
    <source>
        <dbReference type="Pfam" id="PF25597"/>
    </source>
</evidence>
<dbReference type="Pfam" id="PF07727">
    <property type="entry name" value="RVT_2"/>
    <property type="match status" value="1"/>
</dbReference>
<dbReference type="Pfam" id="PF25597">
    <property type="entry name" value="SH3_retrovirus"/>
    <property type="match status" value="1"/>
</dbReference>
<feature type="compositionally biased region" description="Polar residues" evidence="2">
    <location>
        <begin position="89"/>
        <end position="119"/>
    </location>
</feature>
<evidence type="ECO:0000256" key="2">
    <source>
        <dbReference type="SAM" id="MobiDB-lite"/>
    </source>
</evidence>
<evidence type="ECO:0000259" key="4">
    <source>
        <dbReference type="Pfam" id="PF14432"/>
    </source>
</evidence>
<evidence type="ECO:0000259" key="3">
    <source>
        <dbReference type="Pfam" id="PF07727"/>
    </source>
</evidence>
<evidence type="ECO:0000256" key="1">
    <source>
        <dbReference type="ARBA" id="ARBA00006643"/>
    </source>
</evidence>
<dbReference type="Proteomes" id="UP001567538">
    <property type="component" value="Unassembled WGS sequence"/>
</dbReference>
<dbReference type="AlphaFoldDB" id="A0ABD1FXE1"/>
<feature type="domain" description="DYW" evidence="4">
    <location>
        <begin position="846"/>
        <end position="938"/>
    </location>
</feature>
<reference evidence="6 7" key="1">
    <citation type="submission" date="2024-06" db="EMBL/GenBank/DDBJ databases">
        <title>A chromosome level genome sequence of Diviner's sage (Salvia divinorum).</title>
        <authorList>
            <person name="Ford S.A."/>
            <person name="Ro D.-K."/>
            <person name="Ness R.W."/>
            <person name="Phillips M.A."/>
        </authorList>
    </citation>
    <scope>NUCLEOTIDE SEQUENCE [LARGE SCALE GENOMIC DNA]</scope>
    <source>
        <strain evidence="6">SAF-2024a</strain>
        <tissue evidence="6">Leaf</tissue>
    </source>
</reference>
<sequence>MCPSSSIGGDTPDYRWYGDFGNYSHLRTFGCKAYAHLKQSKLDARALKCVMLGYQPGVKGYRLWCVEPGNHKIIISRDVVFSESEMHFKTTSQTQSNKGKSLASANSDNSEAQVENQSDLGGEFESGNADIEFESGDADIDVSSDEDGNDRQTNTQVDAQADLRNYQLARDRVRRTNIRPPAKYVDSEMLYFALCVAEQVVFSEPETYQAAINGPENDRWLQAMIEEIESLIKNKTWILVDKVEGRKVISCKWIYKKKLESAENDKVRFKARLVARGFTQEEGVDYNEVFSPVVKHTSIRILLAVVAKKNWELEQLDVKTAFLHGDLEETIYMQQPPGFVKPGEENKVCLLKKSIYGLKQASRQWHKKFDEHVLSNGFRRSRYDECVYIKKKGGVVVAYLLLYVDDMLVAGESMREVQKVKDDLSKAFEMKDLGCACRILGMNIVRDRSKKEIWLNQTDYVSRVIERFKMEETKEVGTPMALHFRLSKQQAPESEEEKEEMQLIPYANIVGSIMYVMISTRPDVAQAISVTSRFMADHGKQHWQALKWTLRYLKGAKSFGILYSGEKELEGKALVGYCDSDYAGNVDNRKPQTGYIFTLFGGAISWISTLQNVVALSTTEAEYMAITAAVKESFWLRGIVGEFGVEQKLVPIGCDNNGAISLAKHQVFHERSKHIDVRYHFVREEIEKGNIVVFKVDTADNPADMLTKPLQKEKFDLCMELLLNRSQIVLANSIGKGIHVQVMKMSLENDVFVGTSIINNVLQMWQRYTETRKLFELDPNNSGYYTLLSNIYADTGRWDDVKRIRINMRKHGIAKSPGISIIELKGRVEKICAYLNELAAKLQEIGYVPSVSSVLHDVDEEEKEIALQIHSEKLAVVFGLMSSIPGTTIQVTKNIRTCEDCHMMFKLITEIKDHDIVIRDPKRFHLFSKGVCSCGYYW</sequence>
<dbReference type="InterPro" id="IPR043502">
    <property type="entry name" value="DNA/RNA_pol_sf"/>
</dbReference>
<dbReference type="PANTHER" id="PTHR11439">
    <property type="entry name" value="GAG-POL-RELATED RETROTRANSPOSON"/>
    <property type="match status" value="1"/>
</dbReference>